<protein>
    <recommendedName>
        <fullName evidence="4">DUF465 domain-containing protein</fullName>
    </recommendedName>
</protein>
<dbReference type="EMBL" id="ONZF01000002">
    <property type="protein sequence ID" value="SPJ23552.1"/>
    <property type="molecule type" value="Genomic_DNA"/>
</dbReference>
<organism evidence="2 3">
    <name type="scientific">Palleronia abyssalis</name>
    <dbReference type="NCBI Taxonomy" id="1501240"/>
    <lineage>
        <taxon>Bacteria</taxon>
        <taxon>Pseudomonadati</taxon>
        <taxon>Pseudomonadota</taxon>
        <taxon>Alphaproteobacteria</taxon>
        <taxon>Rhodobacterales</taxon>
        <taxon>Roseobacteraceae</taxon>
        <taxon>Palleronia</taxon>
    </lineage>
</organism>
<dbReference type="OrthoDB" id="7362854at2"/>
<evidence type="ECO:0008006" key="4">
    <source>
        <dbReference type="Google" id="ProtNLM"/>
    </source>
</evidence>
<keyword evidence="3" id="KW-1185">Reference proteome</keyword>
<accession>A0A2R8BTR7</accession>
<evidence type="ECO:0000256" key="1">
    <source>
        <dbReference type="SAM" id="MobiDB-lite"/>
    </source>
</evidence>
<evidence type="ECO:0000313" key="3">
    <source>
        <dbReference type="Proteomes" id="UP000244912"/>
    </source>
</evidence>
<sequence>MSVHSHVQELRKKHQTLSAQVEAAQRSPAANDLEITNMKRQKLRLKEQIERLSH</sequence>
<dbReference type="InterPro" id="IPR007420">
    <property type="entry name" value="DUF465"/>
</dbReference>
<evidence type="ECO:0000313" key="2">
    <source>
        <dbReference type="EMBL" id="SPJ23552.1"/>
    </source>
</evidence>
<feature type="compositionally biased region" description="Basic and acidic residues" evidence="1">
    <location>
        <begin position="1"/>
        <end position="10"/>
    </location>
</feature>
<dbReference type="RefSeq" id="WP_108893375.1">
    <property type="nucleotide sequence ID" value="NZ_ONZF01000002.1"/>
</dbReference>
<dbReference type="Pfam" id="PF04325">
    <property type="entry name" value="DUF465"/>
    <property type="match status" value="1"/>
</dbReference>
<name>A0A2R8BTR7_9RHOB</name>
<feature type="region of interest" description="Disordered" evidence="1">
    <location>
        <begin position="1"/>
        <end position="35"/>
    </location>
</feature>
<dbReference type="Gene3D" id="6.10.280.50">
    <property type="match status" value="1"/>
</dbReference>
<dbReference type="AlphaFoldDB" id="A0A2R8BTR7"/>
<dbReference type="Proteomes" id="UP000244912">
    <property type="component" value="Unassembled WGS sequence"/>
</dbReference>
<gene>
    <name evidence="2" type="ORF">PAA8504_01364</name>
</gene>
<reference evidence="2 3" key="1">
    <citation type="submission" date="2018-03" db="EMBL/GenBank/DDBJ databases">
        <authorList>
            <person name="Keele B.F."/>
        </authorList>
    </citation>
    <scope>NUCLEOTIDE SEQUENCE [LARGE SCALE GENOMIC DNA]</scope>
    <source>
        <strain evidence="2 3">CECT 8504</strain>
    </source>
</reference>
<proteinExistence type="predicted"/>
<dbReference type="InterPro" id="IPR038444">
    <property type="entry name" value="DUF465_sf"/>
</dbReference>